<dbReference type="Pfam" id="PF08352">
    <property type="entry name" value="oligo_HPY"/>
    <property type="match status" value="2"/>
</dbReference>
<keyword evidence="5" id="KW-0547">Nucleotide-binding</keyword>
<proteinExistence type="inferred from homology"/>
<evidence type="ECO:0000256" key="2">
    <source>
        <dbReference type="ARBA" id="ARBA00005417"/>
    </source>
</evidence>
<dbReference type="Proteomes" id="UP000594800">
    <property type="component" value="Chromosome"/>
</dbReference>
<evidence type="ECO:0000256" key="6">
    <source>
        <dbReference type="ARBA" id="ARBA00022840"/>
    </source>
</evidence>
<sequence length="568" mass="62675">MSLLEVKSLDVEFPTRRGVVKAARGVKLEVAPGEIVGLVGESGAGKSTIGNAIIDLLEPPGRVAAGEVLFKGRDLRSLSEPEMRRIRGPEIGMIFQDPQTSLNPLLRIGEQLVESIQNARGVREAEAEAIALELLEAVGIPEAKARMKAFPHEFSGGMRQRVVIALALCGDPDLVIADEPTTALDVSIQKQILDLIQRLCRERQLGVVLVTHDIGVIAEIADRVVVMYRGEVVETGDTAQILGAPRHEYTKSLISAVPRADVKLHRFSSVDYIDGSEPTPKIDIRTHWLGAAREEKTGAEAIAVENLNLSFVLEKSFLKSRRRMLQAVNDVSFMIREGESFGLVGESGSGKSTVARIVAGLYKQDSGSVRLLGQEVHGNWRDPAEKAARRKLQMIFQDPYSSLNARMQVMDIVAEPIRFHKLTGSETETKQIVRDLLDHVGLGAAAAQKYPHEFSGGQRQRISIARALASRPRILICDEPTSALDVSIQAQILNLLKDLQEELNLTLLFISHDLPVIRQMCDRVAVMQRGQIRELAETEQLFTRPGDDYTRSLLQQMPRMDLLRPAAE</sequence>
<evidence type="ECO:0000313" key="9">
    <source>
        <dbReference type="EMBL" id="QPH54455.1"/>
    </source>
</evidence>
<dbReference type="NCBIfam" id="NF007739">
    <property type="entry name" value="PRK10419.1"/>
    <property type="match status" value="2"/>
</dbReference>
<gene>
    <name evidence="9" type="ORF">I0K15_01335</name>
</gene>
<keyword evidence="6 9" id="KW-0067">ATP-binding</keyword>
<dbReference type="SMART" id="SM00382">
    <property type="entry name" value="AAA"/>
    <property type="match status" value="2"/>
</dbReference>
<name>A0A7S9QD28_9RHOB</name>
<dbReference type="GO" id="GO:0005886">
    <property type="term" value="C:plasma membrane"/>
    <property type="evidence" value="ECO:0007669"/>
    <property type="project" value="UniProtKB-SubCell"/>
</dbReference>
<dbReference type="InterPro" id="IPR050388">
    <property type="entry name" value="ABC_Ni/Peptide_Import"/>
</dbReference>
<dbReference type="PROSITE" id="PS00211">
    <property type="entry name" value="ABC_TRANSPORTER_1"/>
    <property type="match status" value="2"/>
</dbReference>
<evidence type="ECO:0000256" key="7">
    <source>
        <dbReference type="ARBA" id="ARBA00023136"/>
    </source>
</evidence>
<reference evidence="9 10" key="1">
    <citation type="submission" date="2020-11" db="EMBL/GenBank/DDBJ databases">
        <title>Description of Pontivivens ytuae sp. nov. isolated from deep sea sediment of Mariana Trench.</title>
        <authorList>
            <person name="Wang Z."/>
            <person name="Sun Q.-L."/>
            <person name="Xu X.-D."/>
            <person name="Tang Y.-Z."/>
            <person name="Zhang J."/>
        </authorList>
    </citation>
    <scope>NUCLEOTIDE SEQUENCE [LARGE SCALE GENOMIC DNA]</scope>
    <source>
        <strain evidence="9 10">MT2928</strain>
    </source>
</reference>
<dbReference type="InterPro" id="IPR003439">
    <property type="entry name" value="ABC_transporter-like_ATP-bd"/>
</dbReference>
<evidence type="ECO:0000256" key="1">
    <source>
        <dbReference type="ARBA" id="ARBA00004417"/>
    </source>
</evidence>
<keyword evidence="4" id="KW-1003">Cell membrane</keyword>
<feature type="domain" description="ABC transporter" evidence="8">
    <location>
        <begin position="6"/>
        <end position="254"/>
    </location>
</feature>
<dbReference type="RefSeq" id="WP_196103664.1">
    <property type="nucleotide sequence ID" value="NZ_CP064942.1"/>
</dbReference>
<keyword evidence="10" id="KW-1185">Reference proteome</keyword>
<dbReference type="EMBL" id="CP064942">
    <property type="protein sequence ID" value="QPH54455.1"/>
    <property type="molecule type" value="Genomic_DNA"/>
</dbReference>
<dbReference type="KEGG" id="poz:I0K15_01335"/>
<dbReference type="PANTHER" id="PTHR43297:SF7">
    <property type="entry name" value="D,D-DIPEPTIDE TRANSPORT ATP-BINDING PROTEIN DDPD-RELATED"/>
    <property type="match status" value="1"/>
</dbReference>
<keyword evidence="7" id="KW-0472">Membrane</keyword>
<organism evidence="9 10">
    <name type="scientific">Pontivivens ytuae</name>
    <dbReference type="NCBI Taxonomy" id="2789856"/>
    <lineage>
        <taxon>Bacteria</taxon>
        <taxon>Pseudomonadati</taxon>
        <taxon>Pseudomonadota</taxon>
        <taxon>Alphaproteobacteria</taxon>
        <taxon>Rhodobacterales</taxon>
        <taxon>Paracoccaceae</taxon>
        <taxon>Pontivivens</taxon>
    </lineage>
</organism>
<dbReference type="GO" id="GO:0015833">
    <property type="term" value="P:peptide transport"/>
    <property type="evidence" value="ECO:0007669"/>
    <property type="project" value="InterPro"/>
</dbReference>
<dbReference type="InterPro" id="IPR027417">
    <property type="entry name" value="P-loop_NTPase"/>
</dbReference>
<evidence type="ECO:0000256" key="3">
    <source>
        <dbReference type="ARBA" id="ARBA00022448"/>
    </source>
</evidence>
<evidence type="ECO:0000256" key="4">
    <source>
        <dbReference type="ARBA" id="ARBA00022475"/>
    </source>
</evidence>
<keyword evidence="3" id="KW-0813">Transport</keyword>
<dbReference type="GO" id="GO:0016887">
    <property type="term" value="F:ATP hydrolysis activity"/>
    <property type="evidence" value="ECO:0007669"/>
    <property type="project" value="InterPro"/>
</dbReference>
<evidence type="ECO:0000313" key="10">
    <source>
        <dbReference type="Proteomes" id="UP000594800"/>
    </source>
</evidence>
<dbReference type="Gene3D" id="3.40.50.300">
    <property type="entry name" value="P-loop containing nucleotide triphosphate hydrolases"/>
    <property type="match status" value="2"/>
</dbReference>
<comment type="similarity">
    <text evidence="2">Belongs to the ABC transporter superfamily.</text>
</comment>
<feature type="domain" description="ABC transporter" evidence="8">
    <location>
        <begin position="304"/>
        <end position="554"/>
    </location>
</feature>
<dbReference type="InterPro" id="IPR003593">
    <property type="entry name" value="AAA+_ATPase"/>
</dbReference>
<dbReference type="FunFam" id="3.40.50.300:FF:000016">
    <property type="entry name" value="Oligopeptide ABC transporter ATP-binding component"/>
    <property type="match status" value="2"/>
</dbReference>
<evidence type="ECO:0000256" key="5">
    <source>
        <dbReference type="ARBA" id="ARBA00022741"/>
    </source>
</evidence>
<dbReference type="PANTHER" id="PTHR43297">
    <property type="entry name" value="OLIGOPEPTIDE TRANSPORT ATP-BINDING PROTEIN APPD"/>
    <property type="match status" value="1"/>
</dbReference>
<dbReference type="GO" id="GO:0055085">
    <property type="term" value="P:transmembrane transport"/>
    <property type="evidence" value="ECO:0007669"/>
    <property type="project" value="UniProtKB-ARBA"/>
</dbReference>
<evidence type="ECO:0000259" key="8">
    <source>
        <dbReference type="PROSITE" id="PS50893"/>
    </source>
</evidence>
<dbReference type="InterPro" id="IPR017871">
    <property type="entry name" value="ABC_transporter-like_CS"/>
</dbReference>
<dbReference type="InterPro" id="IPR013563">
    <property type="entry name" value="Oligopep_ABC_C"/>
</dbReference>
<dbReference type="GO" id="GO:0005524">
    <property type="term" value="F:ATP binding"/>
    <property type="evidence" value="ECO:0007669"/>
    <property type="project" value="UniProtKB-KW"/>
</dbReference>
<dbReference type="Pfam" id="PF00005">
    <property type="entry name" value="ABC_tran"/>
    <property type="match status" value="2"/>
</dbReference>
<dbReference type="SUPFAM" id="SSF52540">
    <property type="entry name" value="P-loop containing nucleoside triphosphate hydrolases"/>
    <property type="match status" value="2"/>
</dbReference>
<dbReference type="AlphaFoldDB" id="A0A7S9QD28"/>
<dbReference type="CDD" id="cd03257">
    <property type="entry name" value="ABC_NikE_OppD_transporters"/>
    <property type="match status" value="2"/>
</dbReference>
<accession>A0A7S9QD28</accession>
<protein>
    <submittedName>
        <fullName evidence="9">ABC transporter ATP-binding protein</fullName>
    </submittedName>
</protein>
<dbReference type="PROSITE" id="PS50893">
    <property type="entry name" value="ABC_TRANSPORTER_2"/>
    <property type="match status" value="2"/>
</dbReference>
<comment type="subcellular location">
    <subcellularLocation>
        <location evidence="1">Cell inner membrane</location>
        <topology evidence="1">Peripheral membrane protein</topology>
    </subcellularLocation>
</comment>
<dbReference type="NCBIfam" id="NF008453">
    <property type="entry name" value="PRK11308.1"/>
    <property type="match status" value="2"/>
</dbReference>